<dbReference type="SUPFAM" id="SSF48452">
    <property type="entry name" value="TPR-like"/>
    <property type="match status" value="1"/>
</dbReference>
<comment type="caution">
    <text evidence="3">The sequence shown here is derived from an EMBL/GenBank/DDBJ whole genome shotgun (WGS) entry which is preliminary data.</text>
</comment>
<feature type="transmembrane region" description="Helical" evidence="2">
    <location>
        <begin position="7"/>
        <end position="28"/>
    </location>
</feature>
<keyword evidence="4" id="KW-1185">Reference proteome</keyword>
<evidence type="ECO:0000256" key="1">
    <source>
        <dbReference type="PROSITE-ProRule" id="PRU00339"/>
    </source>
</evidence>
<accession>A0A916QAC1</accession>
<gene>
    <name evidence="3" type="ORF">ANBU17_18730</name>
</gene>
<protein>
    <recommendedName>
        <fullName evidence="5">Tetratricopeptide repeat protein</fullName>
    </recommendedName>
</protein>
<keyword evidence="2" id="KW-0472">Membrane</keyword>
<feature type="repeat" description="TPR" evidence="1">
    <location>
        <begin position="69"/>
        <end position="102"/>
    </location>
</feature>
<dbReference type="RefSeq" id="WP_201311231.1">
    <property type="nucleotide sequence ID" value="NZ_BLYI01000043.1"/>
</dbReference>
<dbReference type="InterPro" id="IPR011990">
    <property type="entry name" value="TPR-like_helical_dom_sf"/>
</dbReference>
<dbReference type="Gene3D" id="1.25.40.10">
    <property type="entry name" value="Tetratricopeptide repeat domain"/>
    <property type="match status" value="1"/>
</dbReference>
<keyword evidence="1" id="KW-0802">TPR repeat</keyword>
<dbReference type="PROSITE" id="PS50005">
    <property type="entry name" value="TPR"/>
    <property type="match status" value="1"/>
</dbReference>
<dbReference type="AlphaFoldDB" id="A0A916QAC1"/>
<evidence type="ECO:0000313" key="4">
    <source>
        <dbReference type="Proteomes" id="UP000613208"/>
    </source>
</evidence>
<evidence type="ECO:0000313" key="3">
    <source>
        <dbReference type="EMBL" id="GFO85526.1"/>
    </source>
</evidence>
<dbReference type="InterPro" id="IPR019734">
    <property type="entry name" value="TPR_rpt"/>
</dbReference>
<reference evidence="3" key="1">
    <citation type="submission" date="2020-06" db="EMBL/GenBank/DDBJ databases">
        <title>Characterization of fructooligosaccharide metabolism and fructooligosaccharide-degrading enzymes in human commensal butyrate producers.</title>
        <authorList>
            <person name="Tanno H."/>
            <person name="Fujii T."/>
            <person name="Hirano K."/>
            <person name="Maeno S."/>
            <person name="Tonozuka T."/>
            <person name="Sakamoto M."/>
            <person name="Ohkuma M."/>
            <person name="Tochio T."/>
            <person name="Endo A."/>
        </authorList>
    </citation>
    <scope>NUCLEOTIDE SEQUENCE</scope>
    <source>
        <strain evidence="3">JCM 17466</strain>
    </source>
</reference>
<proteinExistence type="predicted"/>
<sequence>MDRKIKRIVIIVLAVILVLLVFSGYGYVAQKMTANDGIEYLNNKEYQKAYEKFHKAAGKFTLFWTKQKTDVLLYEGEALYQLERYDDAIEVYDRLIDKGESRGYSFKAFCYAGKGNESKAIEVCNEGIKEMPEAGNIYCTKYGILAKQEKYEEGIKVLETALDQDNLEDRKEVLFTRIGAYESTFDFDKAYEYAKEVVKEYPNDKDGKKELTFLETR</sequence>
<dbReference type="EMBL" id="BLYI01000043">
    <property type="protein sequence ID" value="GFO85526.1"/>
    <property type="molecule type" value="Genomic_DNA"/>
</dbReference>
<dbReference type="Pfam" id="PF13432">
    <property type="entry name" value="TPR_16"/>
    <property type="match status" value="2"/>
</dbReference>
<dbReference type="Proteomes" id="UP000613208">
    <property type="component" value="Unassembled WGS sequence"/>
</dbReference>
<organism evidence="3 4">
    <name type="scientific">Anaerostipes butyraticus</name>
    <dbReference type="NCBI Taxonomy" id="645466"/>
    <lineage>
        <taxon>Bacteria</taxon>
        <taxon>Bacillati</taxon>
        <taxon>Bacillota</taxon>
        <taxon>Clostridia</taxon>
        <taxon>Lachnospirales</taxon>
        <taxon>Lachnospiraceae</taxon>
        <taxon>Anaerostipes</taxon>
    </lineage>
</organism>
<keyword evidence="2" id="KW-1133">Transmembrane helix</keyword>
<evidence type="ECO:0000256" key="2">
    <source>
        <dbReference type="SAM" id="Phobius"/>
    </source>
</evidence>
<evidence type="ECO:0008006" key="5">
    <source>
        <dbReference type="Google" id="ProtNLM"/>
    </source>
</evidence>
<name>A0A916QAC1_9FIRM</name>
<keyword evidence="2" id="KW-0812">Transmembrane</keyword>